<dbReference type="RefSeq" id="WP_369602814.1">
    <property type="nucleotide sequence ID" value="NZ_CP154858.1"/>
</dbReference>
<dbReference type="InterPro" id="IPR033954">
    <property type="entry name" value="DiS-bond_Isoase_DsbC/G"/>
</dbReference>
<dbReference type="Pfam" id="PF10411">
    <property type="entry name" value="DsbC_N"/>
    <property type="match status" value="1"/>
</dbReference>
<evidence type="ECO:0000259" key="9">
    <source>
        <dbReference type="Pfam" id="PF13098"/>
    </source>
</evidence>
<dbReference type="InterPro" id="IPR012336">
    <property type="entry name" value="Thioredoxin-like_fold"/>
</dbReference>
<protein>
    <recommendedName>
        <fullName evidence="7">Thiol:disulfide interchange protein</fullName>
    </recommendedName>
</protein>
<evidence type="ECO:0000256" key="3">
    <source>
        <dbReference type="ARBA" id="ARBA00022729"/>
    </source>
</evidence>
<feature type="domain" description="Thioredoxin-like fold" evidence="9">
    <location>
        <begin position="121"/>
        <end position="243"/>
    </location>
</feature>
<evidence type="ECO:0000256" key="4">
    <source>
        <dbReference type="ARBA" id="ARBA00022764"/>
    </source>
</evidence>
<comment type="similarity">
    <text evidence="2 7">Belongs to the thioredoxin family. DsbC subfamily.</text>
</comment>
<reference evidence="10" key="1">
    <citation type="submission" date="2024-05" db="EMBL/GenBank/DDBJ databases">
        <title>Genome sequencing of novel strain.</title>
        <authorList>
            <person name="Ganbat D."/>
            <person name="Ganbat S."/>
            <person name="Lee S.-J."/>
        </authorList>
    </citation>
    <scope>NUCLEOTIDE SEQUENCE</scope>
    <source>
        <strain evidence="10">SMD15-11</strain>
    </source>
</reference>
<dbReference type="InterPro" id="IPR036249">
    <property type="entry name" value="Thioredoxin-like_sf"/>
</dbReference>
<gene>
    <name evidence="10" type="ORF">AAIA72_07665</name>
</gene>
<organism evidence="10">
    <name type="scientific">Thermohahella caldifontis</name>
    <dbReference type="NCBI Taxonomy" id="3142973"/>
    <lineage>
        <taxon>Bacteria</taxon>
        <taxon>Pseudomonadati</taxon>
        <taxon>Pseudomonadota</taxon>
        <taxon>Gammaproteobacteria</taxon>
        <taxon>Oceanospirillales</taxon>
        <taxon>Hahellaceae</taxon>
        <taxon>Thermohahella</taxon>
    </lineage>
</organism>
<dbReference type="CDD" id="cd03020">
    <property type="entry name" value="DsbA_DsbC_DsbG"/>
    <property type="match status" value="1"/>
</dbReference>
<feature type="domain" description="Disulphide bond isomerase DsbC/G N-terminal" evidence="8">
    <location>
        <begin position="29"/>
        <end position="95"/>
    </location>
</feature>
<dbReference type="InterPro" id="IPR051470">
    <property type="entry name" value="Thiol:disulfide_interchange"/>
</dbReference>
<accession>A0AB39V172</accession>
<keyword evidence="3 7" id="KW-0732">Signal</keyword>
<dbReference type="KEGG" id="tcd:AAIA72_07665"/>
<dbReference type="InterPro" id="IPR018950">
    <property type="entry name" value="DiS-bond_isomerase_DsbC/G_N"/>
</dbReference>
<evidence type="ECO:0000256" key="6">
    <source>
        <dbReference type="ARBA" id="ARBA00023284"/>
    </source>
</evidence>
<dbReference type="Pfam" id="PF13098">
    <property type="entry name" value="Thioredoxin_2"/>
    <property type="match status" value="1"/>
</dbReference>
<evidence type="ECO:0000256" key="1">
    <source>
        <dbReference type="ARBA" id="ARBA00004418"/>
    </source>
</evidence>
<evidence type="ECO:0000256" key="7">
    <source>
        <dbReference type="RuleBase" id="RU364038"/>
    </source>
</evidence>
<keyword evidence="4 7" id="KW-0574">Periplasm</keyword>
<dbReference type="InterPro" id="IPR009094">
    <property type="entry name" value="DiS-bond_isomerase_DsbC/G_N_sf"/>
</dbReference>
<name>A0AB39V172_9GAMM</name>
<proteinExistence type="inferred from homology"/>
<evidence type="ECO:0000259" key="8">
    <source>
        <dbReference type="Pfam" id="PF10411"/>
    </source>
</evidence>
<dbReference type="GO" id="GO:0042597">
    <property type="term" value="C:periplasmic space"/>
    <property type="evidence" value="ECO:0007669"/>
    <property type="project" value="UniProtKB-SubCell"/>
</dbReference>
<sequence length="248" mass="27357">MKQWVRLAAVAVTCIAGITQVASEDGVHPEDRIRSQLKQAVPGIAITSIEPSPLKGIYMVETSNRQLLYASEDGRFIFSGDMYQIDGTKIANMTELRREAYRKKLVTAVAEEDMVVFRPRGDVKGKVYVFTDVDCGYCRKLHREVPRMNELGIQVNYLAYPRAGVGSDSYNKMVSVWCAEDRQAAMTVAKQGGRPESRVCDNPVAEEFELGNRIGVTGTPAIVLESGRLLPGYVPADNLARTLGLLTP</sequence>
<dbReference type="AlphaFoldDB" id="A0AB39V172"/>
<dbReference type="EMBL" id="CP154858">
    <property type="protein sequence ID" value="XDT73835.1"/>
    <property type="molecule type" value="Genomic_DNA"/>
</dbReference>
<dbReference type="Gene3D" id="3.40.30.10">
    <property type="entry name" value="Glutaredoxin"/>
    <property type="match status" value="1"/>
</dbReference>
<dbReference type="SUPFAM" id="SSF54423">
    <property type="entry name" value="DsbC/DsbG N-terminal domain-like"/>
    <property type="match status" value="1"/>
</dbReference>
<evidence type="ECO:0000256" key="5">
    <source>
        <dbReference type="ARBA" id="ARBA00023157"/>
    </source>
</evidence>
<evidence type="ECO:0000313" key="10">
    <source>
        <dbReference type="EMBL" id="XDT73835.1"/>
    </source>
</evidence>
<dbReference type="PANTHER" id="PTHR35272">
    <property type="entry name" value="THIOL:DISULFIDE INTERCHANGE PROTEIN DSBC-RELATED"/>
    <property type="match status" value="1"/>
</dbReference>
<dbReference type="Gene3D" id="3.10.450.70">
    <property type="entry name" value="Disulphide bond isomerase, DsbC/G, N-terminal"/>
    <property type="match status" value="1"/>
</dbReference>
<dbReference type="SUPFAM" id="SSF52833">
    <property type="entry name" value="Thioredoxin-like"/>
    <property type="match status" value="1"/>
</dbReference>
<keyword evidence="6 7" id="KW-0676">Redox-active center</keyword>
<comment type="subcellular location">
    <subcellularLocation>
        <location evidence="1 7">Periplasm</location>
    </subcellularLocation>
</comment>
<keyword evidence="5" id="KW-1015">Disulfide bond</keyword>
<comment type="function">
    <text evidence="7">Required for disulfide bond formation in some periplasmic proteins. Acts by transferring its disulfide bond to other proteins and is reduced in the process.</text>
</comment>
<evidence type="ECO:0000256" key="2">
    <source>
        <dbReference type="ARBA" id="ARBA00009813"/>
    </source>
</evidence>
<dbReference type="PANTHER" id="PTHR35272:SF3">
    <property type="entry name" value="THIOL:DISULFIDE INTERCHANGE PROTEIN DSBC"/>
    <property type="match status" value="1"/>
</dbReference>